<dbReference type="InterPro" id="IPR013130">
    <property type="entry name" value="Fe3_Rdtase_TM_dom"/>
</dbReference>
<evidence type="ECO:0000256" key="6">
    <source>
        <dbReference type="ARBA" id="ARBA00023136"/>
    </source>
</evidence>
<feature type="domain" description="Ferric oxidoreductase" evidence="8">
    <location>
        <begin position="1"/>
        <end position="40"/>
    </location>
</feature>
<dbReference type="PANTHER" id="PTHR32361:SF26">
    <property type="entry name" value="FAD-BINDING 8 DOMAIN-CONTAINING PROTEIN-RELATED"/>
    <property type="match status" value="1"/>
</dbReference>
<feature type="transmembrane region" description="Helical" evidence="7">
    <location>
        <begin position="30"/>
        <end position="47"/>
    </location>
</feature>
<comment type="subcellular location">
    <subcellularLocation>
        <location evidence="1">Membrane</location>
        <topology evidence="1">Multi-pass membrane protein</topology>
    </subcellularLocation>
</comment>
<name>A0A5N5XA70_9EURO</name>
<keyword evidence="2" id="KW-0813">Transport</keyword>
<dbReference type="GO" id="GO:0005886">
    <property type="term" value="C:plasma membrane"/>
    <property type="evidence" value="ECO:0007669"/>
    <property type="project" value="TreeGrafter"/>
</dbReference>
<dbReference type="GO" id="GO:0006879">
    <property type="term" value="P:intracellular iron ion homeostasis"/>
    <property type="evidence" value="ECO:0007669"/>
    <property type="project" value="TreeGrafter"/>
</dbReference>
<dbReference type="GO" id="GO:0015677">
    <property type="term" value="P:copper ion import"/>
    <property type="evidence" value="ECO:0007669"/>
    <property type="project" value="TreeGrafter"/>
</dbReference>
<keyword evidence="4 7" id="KW-1133">Transmembrane helix</keyword>
<evidence type="ECO:0000313" key="10">
    <source>
        <dbReference type="Proteomes" id="UP000326565"/>
    </source>
</evidence>
<protein>
    <recommendedName>
        <fullName evidence="8">Ferric oxidoreductase domain-containing protein</fullName>
    </recommendedName>
</protein>
<feature type="transmembrane region" description="Helical" evidence="7">
    <location>
        <begin position="96"/>
        <end position="118"/>
    </location>
</feature>
<evidence type="ECO:0000256" key="1">
    <source>
        <dbReference type="ARBA" id="ARBA00004141"/>
    </source>
</evidence>
<keyword evidence="3 7" id="KW-0812">Transmembrane</keyword>
<dbReference type="PANTHER" id="PTHR32361">
    <property type="entry name" value="FERRIC/CUPRIC REDUCTASE TRANSMEMBRANE COMPONENT"/>
    <property type="match status" value="1"/>
</dbReference>
<dbReference type="Proteomes" id="UP000326565">
    <property type="component" value="Unassembled WGS sequence"/>
</dbReference>
<gene>
    <name evidence="9" type="ORF">BDV29DRAFT_153488</name>
</gene>
<organism evidence="9 10">
    <name type="scientific">Aspergillus leporis</name>
    <dbReference type="NCBI Taxonomy" id="41062"/>
    <lineage>
        <taxon>Eukaryota</taxon>
        <taxon>Fungi</taxon>
        <taxon>Dikarya</taxon>
        <taxon>Ascomycota</taxon>
        <taxon>Pezizomycotina</taxon>
        <taxon>Eurotiomycetes</taxon>
        <taxon>Eurotiomycetidae</taxon>
        <taxon>Eurotiales</taxon>
        <taxon>Aspergillaceae</taxon>
        <taxon>Aspergillus</taxon>
        <taxon>Aspergillus subgen. Circumdati</taxon>
    </lineage>
</organism>
<evidence type="ECO:0000256" key="7">
    <source>
        <dbReference type="SAM" id="Phobius"/>
    </source>
</evidence>
<reference evidence="9 10" key="1">
    <citation type="submission" date="2019-04" db="EMBL/GenBank/DDBJ databases">
        <title>Friends and foes A comparative genomics study of 23 Aspergillus species from section Flavi.</title>
        <authorList>
            <consortium name="DOE Joint Genome Institute"/>
            <person name="Kjaerbolling I."/>
            <person name="Vesth T."/>
            <person name="Frisvad J.C."/>
            <person name="Nybo J.L."/>
            <person name="Theobald S."/>
            <person name="Kildgaard S."/>
            <person name="Isbrandt T."/>
            <person name="Kuo A."/>
            <person name="Sato A."/>
            <person name="Lyhne E.K."/>
            <person name="Kogle M.E."/>
            <person name="Wiebenga A."/>
            <person name="Kun R.S."/>
            <person name="Lubbers R.J."/>
            <person name="Makela M.R."/>
            <person name="Barry K."/>
            <person name="Chovatia M."/>
            <person name="Clum A."/>
            <person name="Daum C."/>
            <person name="Haridas S."/>
            <person name="He G."/>
            <person name="LaButti K."/>
            <person name="Lipzen A."/>
            <person name="Mondo S."/>
            <person name="Riley R."/>
            <person name="Salamov A."/>
            <person name="Simmons B.A."/>
            <person name="Magnuson J.K."/>
            <person name="Henrissat B."/>
            <person name="Mortensen U.H."/>
            <person name="Larsen T.O."/>
            <person name="Devries R.P."/>
            <person name="Grigoriev I.V."/>
            <person name="Machida M."/>
            <person name="Baker S.E."/>
            <person name="Andersen M.R."/>
        </authorList>
    </citation>
    <scope>NUCLEOTIDE SEQUENCE [LARGE SCALE GENOMIC DNA]</scope>
    <source>
        <strain evidence="9 10">CBS 151.66</strain>
    </source>
</reference>
<dbReference type="GO" id="GO:0006826">
    <property type="term" value="P:iron ion transport"/>
    <property type="evidence" value="ECO:0007669"/>
    <property type="project" value="TreeGrafter"/>
</dbReference>
<dbReference type="AlphaFoldDB" id="A0A5N5XA70"/>
<dbReference type="InterPro" id="IPR051410">
    <property type="entry name" value="Ferric/Cupric_Reductase"/>
</dbReference>
<evidence type="ECO:0000259" key="8">
    <source>
        <dbReference type="Pfam" id="PF01794"/>
    </source>
</evidence>
<keyword evidence="5" id="KW-0406">Ion transport</keyword>
<dbReference type="Pfam" id="PF01794">
    <property type="entry name" value="Ferric_reduct"/>
    <property type="match status" value="1"/>
</dbReference>
<feature type="transmembrane region" description="Helical" evidence="7">
    <location>
        <begin position="54"/>
        <end position="76"/>
    </location>
</feature>
<evidence type="ECO:0000256" key="3">
    <source>
        <dbReference type="ARBA" id="ARBA00022692"/>
    </source>
</evidence>
<proteinExistence type="predicted"/>
<evidence type="ECO:0000256" key="5">
    <source>
        <dbReference type="ARBA" id="ARBA00023065"/>
    </source>
</evidence>
<dbReference type="GO" id="GO:0000293">
    <property type="term" value="F:ferric-chelate reductase activity"/>
    <property type="evidence" value="ECO:0007669"/>
    <property type="project" value="TreeGrafter"/>
</dbReference>
<sequence>MLGAISLGILALLAIPWFRRRSYEIFLRGHQILTGLFVYGTWQHLLAQRRPASIYLFIALSIFALTSFLQLVSFAVQASSVSLSVTGHATAAKAVILLGLFTKLVSFGLFGVIAACVLSSSVEVSDTGVL</sequence>
<evidence type="ECO:0000256" key="4">
    <source>
        <dbReference type="ARBA" id="ARBA00022989"/>
    </source>
</evidence>
<evidence type="ECO:0000256" key="2">
    <source>
        <dbReference type="ARBA" id="ARBA00022448"/>
    </source>
</evidence>
<accession>A0A5N5XA70</accession>
<keyword evidence="6 7" id="KW-0472">Membrane</keyword>
<evidence type="ECO:0000313" key="9">
    <source>
        <dbReference type="EMBL" id="KAB8077619.1"/>
    </source>
</evidence>
<keyword evidence="10" id="KW-1185">Reference proteome</keyword>
<dbReference type="EMBL" id="ML732166">
    <property type="protein sequence ID" value="KAB8077619.1"/>
    <property type="molecule type" value="Genomic_DNA"/>
</dbReference>